<keyword evidence="3" id="KW-1185">Reference proteome</keyword>
<feature type="compositionally biased region" description="Basic and acidic residues" evidence="1">
    <location>
        <begin position="762"/>
        <end position="773"/>
    </location>
</feature>
<feature type="region of interest" description="Disordered" evidence="1">
    <location>
        <begin position="686"/>
        <end position="781"/>
    </location>
</feature>
<protein>
    <submittedName>
        <fullName evidence="2">Uncharacterized protein</fullName>
    </submittedName>
</protein>
<organism evidence="2 3">
    <name type="scientific">Sphagnum jensenii</name>
    <dbReference type="NCBI Taxonomy" id="128206"/>
    <lineage>
        <taxon>Eukaryota</taxon>
        <taxon>Viridiplantae</taxon>
        <taxon>Streptophyta</taxon>
        <taxon>Embryophyta</taxon>
        <taxon>Bryophyta</taxon>
        <taxon>Sphagnophytina</taxon>
        <taxon>Sphagnopsida</taxon>
        <taxon>Sphagnales</taxon>
        <taxon>Sphagnaceae</taxon>
        <taxon>Sphagnum</taxon>
    </lineage>
</organism>
<evidence type="ECO:0000313" key="3">
    <source>
        <dbReference type="Proteomes" id="UP001497444"/>
    </source>
</evidence>
<accession>A0ABP0VY54</accession>
<reference evidence="2" key="1">
    <citation type="submission" date="2024-02" db="EMBL/GenBank/DDBJ databases">
        <authorList>
            <consortium name="ELIXIR-Norway"/>
            <consortium name="Elixir Norway"/>
        </authorList>
    </citation>
    <scope>NUCLEOTIDE SEQUENCE</scope>
</reference>
<gene>
    <name evidence="2" type="ORF">CSSPJE1EN1_LOCUS4722</name>
</gene>
<feature type="compositionally biased region" description="Acidic residues" evidence="1">
    <location>
        <begin position="705"/>
        <end position="731"/>
    </location>
</feature>
<feature type="region of interest" description="Disordered" evidence="1">
    <location>
        <begin position="114"/>
        <end position="140"/>
    </location>
</feature>
<dbReference type="EMBL" id="OZ020107">
    <property type="protein sequence ID" value="CAK9259244.1"/>
    <property type="molecule type" value="Genomic_DNA"/>
</dbReference>
<name>A0ABP0VY54_9BRYO</name>
<proteinExistence type="predicted"/>
<feature type="region of interest" description="Disordered" evidence="1">
    <location>
        <begin position="845"/>
        <end position="888"/>
    </location>
</feature>
<sequence length="888" mass="94981">MASPCKQRLAFKYSMNVEKAMLQQINEEPVKAAAEHDLDSKLLQTNAPAEQEGRAPHVISASVVIDKLHEAVQEDADTTTADYEHVVELLELDATPASSGSVKDVVGAGLSRPSSSLEELAQQLPGATSSSSHDLLLHATPGANGSVKDVVVAGGRPRSSIQLPQLSTTSSQEPEQQQIKDDDVVVVDIDSVKRKIVIEAGKLMVRVLELVQDLQTEGPSTCSRMLENSKAAGAAHVVDVVVAADEEKEEDREQLQRHEGAPISSCNAVMKSMHERANRDDDVAAAAVAVENLKSSLAQAMKFCDSEFSQLQTYSCNRTSPERPLAEVSASGRLIHALSSLHRELQEINVRTAAFLEPSSSDIPATTTTPELHPLSAVFNTAGSGLNPATPGAIKLDPLSAIGNSGPGLPATLAAAAHLDPLPAICNTGSGLNLATLQGAAQLDPLLAISSTAESGLFPAIITLPGATQLIDNPDSAICNTGAVMVQQQPCKQPVHIATVPLRFKCSATRPPRARGSSAFQIQKTSVKVAAPGNTSCKAANDGLLSEQLQIDVPILLSSSDDEEEEEETAVVVASLPMKQATGRRRGMSSRGMANNLAKINGVQRAISESLSPTRMRTGGAVPARQRVEKRLQVVEKSPTNNLPQQERENMLRIGSDSDRLHDLLVSPNIQPATIQWHSSPVARIKRSRTPSSDYCINHLTPDPTSEESSEESDDSEDSANTDSENSTDMDSEYKSFSQGMSGRFKPQHAGASASKRQRSRHALEATEADHPHTLTSLHTARESQVEVVLPLSFDATANPQTATPSRTHANQHDVLHAAKSSTRMARHACRKSCVVTSYYTSAVPTSESARHQPTLYPSVREPTIPPLQQPASGARRRSKNPSPHFQD</sequence>
<feature type="compositionally biased region" description="Low complexity" evidence="1">
    <location>
        <begin position="165"/>
        <end position="177"/>
    </location>
</feature>
<evidence type="ECO:0000256" key="1">
    <source>
        <dbReference type="SAM" id="MobiDB-lite"/>
    </source>
</evidence>
<feature type="region of interest" description="Disordered" evidence="1">
    <location>
        <begin position="158"/>
        <end position="179"/>
    </location>
</feature>
<evidence type="ECO:0000313" key="2">
    <source>
        <dbReference type="EMBL" id="CAK9259244.1"/>
    </source>
</evidence>
<dbReference type="Proteomes" id="UP001497444">
    <property type="component" value="Chromosome 12"/>
</dbReference>